<reference evidence="7 8" key="2">
    <citation type="submission" date="2018-11" db="EMBL/GenBank/DDBJ databases">
        <authorList>
            <consortium name="Pathogen Informatics"/>
        </authorList>
    </citation>
    <scope>NUCLEOTIDE SEQUENCE [LARGE SCALE GENOMIC DNA]</scope>
</reference>
<feature type="domain" description="Globin" evidence="6">
    <location>
        <begin position="29"/>
        <end position="186"/>
    </location>
</feature>
<dbReference type="GO" id="GO:0020037">
    <property type="term" value="F:heme binding"/>
    <property type="evidence" value="ECO:0007669"/>
    <property type="project" value="InterPro"/>
</dbReference>
<dbReference type="InterPro" id="IPR000971">
    <property type="entry name" value="Globin"/>
</dbReference>
<dbReference type="InterPro" id="IPR012292">
    <property type="entry name" value="Globin/Proto"/>
</dbReference>
<feature type="signal peptide" evidence="5">
    <location>
        <begin position="1"/>
        <end position="24"/>
    </location>
</feature>
<feature type="chain" id="PRO_5044552844" evidence="5">
    <location>
        <begin position="25"/>
        <end position="225"/>
    </location>
</feature>
<keyword evidence="2" id="KW-0479">Metal-binding</keyword>
<dbReference type="WBParaSite" id="TCNE_0000042401-mRNA-1">
    <property type="protein sequence ID" value="TCNE_0000042401-mRNA-1"/>
    <property type="gene ID" value="TCNE_0000042401"/>
</dbReference>
<dbReference type="PROSITE" id="PS01033">
    <property type="entry name" value="GLOBIN"/>
    <property type="match status" value="1"/>
</dbReference>
<keyword evidence="4" id="KW-0561">Oxygen transport</keyword>
<dbReference type="EMBL" id="UYWY01000192">
    <property type="protein sequence ID" value="VDM24211.1"/>
    <property type="molecule type" value="Genomic_DNA"/>
</dbReference>
<organism evidence="8 9">
    <name type="scientific">Toxocara canis</name>
    <name type="common">Canine roundworm</name>
    <dbReference type="NCBI Taxonomy" id="6265"/>
    <lineage>
        <taxon>Eukaryota</taxon>
        <taxon>Metazoa</taxon>
        <taxon>Ecdysozoa</taxon>
        <taxon>Nematoda</taxon>
        <taxon>Chromadorea</taxon>
        <taxon>Rhabditida</taxon>
        <taxon>Spirurina</taxon>
        <taxon>Ascaridomorpha</taxon>
        <taxon>Ascaridoidea</taxon>
        <taxon>Toxocaridae</taxon>
        <taxon>Toxocara</taxon>
    </lineage>
</organism>
<dbReference type="CDD" id="cd01040">
    <property type="entry name" value="Mb-like"/>
    <property type="match status" value="1"/>
</dbReference>
<protein>
    <submittedName>
        <fullName evidence="9">Globin-like protein 9</fullName>
    </submittedName>
</protein>
<evidence type="ECO:0000313" key="9">
    <source>
        <dbReference type="WBParaSite" id="TCNE_0000042401-mRNA-1"/>
    </source>
</evidence>
<name>A0A183TW05_TOXCA</name>
<sequence>MPLIILIRQSLLLRFFHLLHKSECCLDVRITFSQRQALIASWKAMRSQAPNIMRRILVSLENETPKVKQIFYKAAVLDAFSRESTSENTTSGTIDDHIKFMSTFFDELIQNLDNEGEAVVQIRKIGQDHAKLNQSCSFNAEIWERLGEISMQTLSSLDVVQKTREGGKAWRALIACVTDELRCGFDGETRVFSRKSSSTEHLTEDDDLQQRLRQMRLDFASAVPF</sequence>
<keyword evidence="3" id="KW-0408">Iron</keyword>
<dbReference type="InterPro" id="IPR009050">
    <property type="entry name" value="Globin-like_sf"/>
</dbReference>
<dbReference type="InterPro" id="IPR050532">
    <property type="entry name" value="Globin-like_OT"/>
</dbReference>
<comment type="similarity">
    <text evidence="4">Belongs to the globin family.</text>
</comment>
<keyword evidence="5" id="KW-0732">Signal</keyword>
<evidence type="ECO:0000313" key="8">
    <source>
        <dbReference type="Proteomes" id="UP000050794"/>
    </source>
</evidence>
<dbReference type="GO" id="GO:0019825">
    <property type="term" value="F:oxygen binding"/>
    <property type="evidence" value="ECO:0007669"/>
    <property type="project" value="InterPro"/>
</dbReference>
<dbReference type="Gene3D" id="1.10.490.10">
    <property type="entry name" value="Globins"/>
    <property type="match status" value="1"/>
</dbReference>
<accession>A0A183TW05</accession>
<evidence type="ECO:0000256" key="3">
    <source>
        <dbReference type="ARBA" id="ARBA00023004"/>
    </source>
</evidence>
<reference evidence="9" key="1">
    <citation type="submission" date="2016-06" db="UniProtKB">
        <authorList>
            <consortium name="WormBaseParasite"/>
        </authorList>
    </citation>
    <scope>IDENTIFICATION</scope>
</reference>
<keyword evidence="1 4" id="KW-0349">Heme</keyword>
<dbReference type="Proteomes" id="UP000050794">
    <property type="component" value="Unassembled WGS sequence"/>
</dbReference>
<keyword evidence="4" id="KW-0813">Transport</keyword>
<evidence type="ECO:0000256" key="2">
    <source>
        <dbReference type="ARBA" id="ARBA00022723"/>
    </source>
</evidence>
<proteinExistence type="inferred from homology"/>
<dbReference type="PANTHER" id="PTHR46458:SF11">
    <property type="entry name" value="GLOBIN-LIKE PROTEIN 9"/>
    <property type="match status" value="1"/>
</dbReference>
<dbReference type="AlphaFoldDB" id="A0A183TW05"/>
<keyword evidence="8" id="KW-1185">Reference proteome</keyword>
<evidence type="ECO:0000256" key="4">
    <source>
        <dbReference type="RuleBase" id="RU000356"/>
    </source>
</evidence>
<gene>
    <name evidence="7" type="ORF">TCNE_LOCUS425</name>
</gene>
<dbReference type="Pfam" id="PF00042">
    <property type="entry name" value="Globin"/>
    <property type="match status" value="1"/>
</dbReference>
<dbReference type="GO" id="GO:0046872">
    <property type="term" value="F:metal ion binding"/>
    <property type="evidence" value="ECO:0007669"/>
    <property type="project" value="UniProtKB-KW"/>
</dbReference>
<evidence type="ECO:0000256" key="5">
    <source>
        <dbReference type="SAM" id="SignalP"/>
    </source>
</evidence>
<dbReference type="InterPro" id="IPR044399">
    <property type="entry name" value="Mb-like_M"/>
</dbReference>
<dbReference type="PANTHER" id="PTHR46458">
    <property type="entry name" value="BLR2807 PROTEIN"/>
    <property type="match status" value="1"/>
</dbReference>
<evidence type="ECO:0000259" key="6">
    <source>
        <dbReference type="PROSITE" id="PS01033"/>
    </source>
</evidence>
<evidence type="ECO:0000256" key="1">
    <source>
        <dbReference type="ARBA" id="ARBA00022617"/>
    </source>
</evidence>
<dbReference type="SUPFAM" id="SSF46458">
    <property type="entry name" value="Globin-like"/>
    <property type="match status" value="1"/>
</dbReference>
<dbReference type="GO" id="GO:0005344">
    <property type="term" value="F:oxygen carrier activity"/>
    <property type="evidence" value="ECO:0007669"/>
    <property type="project" value="UniProtKB-KW"/>
</dbReference>
<evidence type="ECO:0000313" key="7">
    <source>
        <dbReference type="EMBL" id="VDM24211.1"/>
    </source>
</evidence>